<dbReference type="InterPro" id="IPR022190">
    <property type="entry name" value="DUF3716"/>
</dbReference>
<evidence type="ECO:0000313" key="2">
    <source>
        <dbReference type="EMBL" id="KAL2797566.1"/>
    </source>
</evidence>
<evidence type="ECO:0000256" key="1">
    <source>
        <dbReference type="SAM" id="MobiDB-lite"/>
    </source>
</evidence>
<accession>A0ABR4GF47</accession>
<gene>
    <name evidence="2" type="ORF">BJX66DRAFT_334881</name>
</gene>
<proteinExistence type="predicted"/>
<keyword evidence="3" id="KW-1185">Reference proteome</keyword>
<evidence type="ECO:0000313" key="3">
    <source>
        <dbReference type="Proteomes" id="UP001610563"/>
    </source>
</evidence>
<protein>
    <submittedName>
        <fullName evidence="2">Uncharacterized protein</fullName>
    </submittedName>
</protein>
<dbReference type="Proteomes" id="UP001610563">
    <property type="component" value="Unassembled WGS sequence"/>
</dbReference>
<reference evidence="2 3" key="1">
    <citation type="submission" date="2024-07" db="EMBL/GenBank/DDBJ databases">
        <title>Section-level genome sequencing and comparative genomics of Aspergillus sections Usti and Cavernicolus.</title>
        <authorList>
            <consortium name="Lawrence Berkeley National Laboratory"/>
            <person name="Nybo J.L."/>
            <person name="Vesth T.C."/>
            <person name="Theobald S."/>
            <person name="Frisvad J.C."/>
            <person name="Larsen T.O."/>
            <person name="Kjaerboelling I."/>
            <person name="Rothschild-Mancinelli K."/>
            <person name="Lyhne E.K."/>
            <person name="Kogle M.E."/>
            <person name="Barry K."/>
            <person name="Clum A."/>
            <person name="Na H."/>
            <person name="Ledsgaard L."/>
            <person name="Lin J."/>
            <person name="Lipzen A."/>
            <person name="Kuo A."/>
            <person name="Riley R."/>
            <person name="Mondo S."/>
            <person name="Labutti K."/>
            <person name="Haridas S."/>
            <person name="Pangalinan J."/>
            <person name="Salamov A.A."/>
            <person name="Simmons B.A."/>
            <person name="Magnuson J.K."/>
            <person name="Chen J."/>
            <person name="Drula E."/>
            <person name="Henrissat B."/>
            <person name="Wiebenga A."/>
            <person name="Lubbers R.J."/>
            <person name="Gomes A.C."/>
            <person name="Makela M.R."/>
            <person name="Stajich J."/>
            <person name="Grigoriev I.V."/>
            <person name="Mortensen U.H."/>
            <person name="De Vries R.P."/>
            <person name="Baker S.E."/>
            <person name="Andersen M.R."/>
        </authorList>
    </citation>
    <scope>NUCLEOTIDE SEQUENCE [LARGE SCALE GENOMIC DNA]</scope>
    <source>
        <strain evidence="2 3">CBS 209.92</strain>
    </source>
</reference>
<sequence>MSFRFLLNDDVRGFRYYQPNTPKPVKRSFEDSDEEPPYYPSSSSSSYLSTLDELSPYPESVDGVEDDLPVAPFETTQPAVNYYKELPVVRKLDWRVDDRGQPMRRELSNTRTLVAGYVRTHGQIAETPCTFCAQGKGVWRQCVVGSDAQEEKPMTQACANCRFSQRSLGSLRFAPATPERAPAQIIKLEDGDNKSEVYTGVRVETKEPRTPSRHDGKIIPFPLDPATIGNLTLLKQAAQDLAAHLGVVKARIHQLEEEERQEKSTRNPWDFVTGWSTVVSVSR</sequence>
<dbReference type="EMBL" id="JBFTWV010000018">
    <property type="protein sequence ID" value="KAL2797566.1"/>
    <property type="molecule type" value="Genomic_DNA"/>
</dbReference>
<dbReference type="Pfam" id="PF12511">
    <property type="entry name" value="DUF3716"/>
    <property type="match status" value="1"/>
</dbReference>
<feature type="region of interest" description="Disordered" evidence="1">
    <location>
        <begin position="17"/>
        <end position="60"/>
    </location>
</feature>
<comment type="caution">
    <text evidence="2">The sequence shown here is derived from an EMBL/GenBank/DDBJ whole genome shotgun (WGS) entry which is preliminary data.</text>
</comment>
<organism evidence="2 3">
    <name type="scientific">Aspergillus keveii</name>
    <dbReference type="NCBI Taxonomy" id="714993"/>
    <lineage>
        <taxon>Eukaryota</taxon>
        <taxon>Fungi</taxon>
        <taxon>Dikarya</taxon>
        <taxon>Ascomycota</taxon>
        <taxon>Pezizomycotina</taxon>
        <taxon>Eurotiomycetes</taxon>
        <taxon>Eurotiomycetidae</taxon>
        <taxon>Eurotiales</taxon>
        <taxon>Aspergillaceae</taxon>
        <taxon>Aspergillus</taxon>
        <taxon>Aspergillus subgen. Nidulantes</taxon>
    </lineage>
</organism>
<feature type="compositionally biased region" description="Low complexity" evidence="1">
    <location>
        <begin position="40"/>
        <end position="55"/>
    </location>
</feature>
<name>A0ABR4GF47_9EURO</name>